<sequence length="527" mass="60525">MIHYQAKKCFGEDQFPIFIGDDKFDYRFNLASLDSNFLSFVFAGDNGYDPIFGQYYYQAGDNLQRISWMFLYQSKSADYNLNTVQAISSISSEGYFFARTFFNSPLTQETGHIFLKINKFNGAIKKTSQIKAQSDEISLFQSMTLDTEQNILTTAFDAESNIQYFMKIDKDLNQSIWLICLAICTSIPWLTLLTIIYSKVAYNQLVQVIRLAYMPKIQQKMEMQLADIFIKDQLVDYPMSLDASQQQTEYFTKPIYGGTHTLIVMIIESADLFPSTQSIGVNWYKSKINLSTNFNLYYKQVLKQLDNSHLIIGQAYVDQSKKPTYGVIFRSSPQAGCVAYNDLTKISQFDASSVQMHRITSSGEVLNNNDAQCWHDKIYKSTSEISIKLTDIRHLQKMPLPDSSNCDNMIGRPTIDYSKEKNDPYRGGLCMIGYPCKIEIGKQTESILYSIVQCSDVTSLKFTMSDQAQDLQQFTKKITIFLDEDISFLFNLYQTSDFVSGKIQLGYHLITLRVELNFQGNQFLYTY</sequence>
<feature type="transmembrane region" description="Helical" evidence="1">
    <location>
        <begin position="176"/>
        <end position="197"/>
    </location>
</feature>
<name>A0A078AAD5_STYLE</name>
<keyword evidence="3" id="KW-1185">Reference proteome</keyword>
<keyword evidence="1" id="KW-0812">Transmembrane</keyword>
<reference evidence="2 3" key="1">
    <citation type="submission" date="2014-06" db="EMBL/GenBank/DDBJ databases">
        <authorList>
            <person name="Swart Estienne"/>
        </authorList>
    </citation>
    <scope>NUCLEOTIDE SEQUENCE [LARGE SCALE GENOMIC DNA]</scope>
    <source>
        <strain evidence="2 3">130c</strain>
    </source>
</reference>
<dbReference type="InParanoid" id="A0A078AAD5"/>
<proteinExistence type="predicted"/>
<dbReference type="EMBL" id="CCKQ01007200">
    <property type="protein sequence ID" value="CDW78557.1"/>
    <property type="molecule type" value="Genomic_DNA"/>
</dbReference>
<accession>A0A078AAD5</accession>
<evidence type="ECO:0000313" key="2">
    <source>
        <dbReference type="EMBL" id="CDW78557.1"/>
    </source>
</evidence>
<keyword evidence="1" id="KW-1133">Transmembrane helix</keyword>
<evidence type="ECO:0000313" key="3">
    <source>
        <dbReference type="Proteomes" id="UP000039865"/>
    </source>
</evidence>
<gene>
    <name evidence="2" type="primary">Contig15691.g16714</name>
    <name evidence="2" type="ORF">STYLEM_7537</name>
</gene>
<dbReference type="AlphaFoldDB" id="A0A078AAD5"/>
<organism evidence="2 3">
    <name type="scientific">Stylonychia lemnae</name>
    <name type="common">Ciliate</name>
    <dbReference type="NCBI Taxonomy" id="5949"/>
    <lineage>
        <taxon>Eukaryota</taxon>
        <taxon>Sar</taxon>
        <taxon>Alveolata</taxon>
        <taxon>Ciliophora</taxon>
        <taxon>Intramacronucleata</taxon>
        <taxon>Spirotrichea</taxon>
        <taxon>Stichotrichia</taxon>
        <taxon>Sporadotrichida</taxon>
        <taxon>Oxytrichidae</taxon>
        <taxon>Stylonychinae</taxon>
        <taxon>Stylonychia</taxon>
    </lineage>
</organism>
<keyword evidence="1" id="KW-0472">Membrane</keyword>
<protein>
    <submittedName>
        <fullName evidence="2">Uncharacterized protein</fullName>
    </submittedName>
</protein>
<dbReference type="Proteomes" id="UP000039865">
    <property type="component" value="Unassembled WGS sequence"/>
</dbReference>
<evidence type="ECO:0000256" key="1">
    <source>
        <dbReference type="SAM" id="Phobius"/>
    </source>
</evidence>